<gene>
    <name evidence="1" type="ORF">Amon02_000238300</name>
</gene>
<sequence>MITRLIPKSKTTPICCKRYLNLAAIRRTKTKQSTNSRKSPQSTTHTDDSPASKDIQHDKSIKSSKVPQTPINLKIDLDLFHQIDSSPDLSLRATFKKLFKEQGYEFPLSIQRQQNNAKVEEYLDDYDLDSVVECFDPSKPAPPLSHQYKLFLVENFLRQDRLDEMWFFIKYYYNWEPESVMKLIDYLHDSNQVYLIIPFISYINEETSFNSSQARKITAYGWSKLSAFLKNTYQEDSERWWKLLRLLWNLYLHENKSDRQKVFLTEMNDFVKFKTKGEIRKGFTDQHEKEFFFKVVINQSKINSPSFNIVSYSPQRKHFFKLSLHTTLGSS</sequence>
<comment type="caution">
    <text evidence="1">The sequence shown here is derived from an EMBL/GenBank/DDBJ whole genome shotgun (WGS) entry which is preliminary data.</text>
</comment>
<protein>
    <submittedName>
        <fullName evidence="1">Unnamed protein product</fullName>
    </submittedName>
</protein>
<proteinExistence type="predicted"/>
<reference evidence="1" key="1">
    <citation type="submission" date="2023-04" db="EMBL/GenBank/DDBJ databases">
        <title>Ambrosiozyma monospora NBRC 10751.</title>
        <authorList>
            <person name="Ichikawa N."/>
            <person name="Sato H."/>
            <person name="Tonouchi N."/>
        </authorList>
    </citation>
    <scope>NUCLEOTIDE SEQUENCE</scope>
    <source>
        <strain evidence="1">NBRC 10751</strain>
    </source>
</reference>
<name>A0ACB5SXD3_AMBMO</name>
<dbReference type="Proteomes" id="UP001165064">
    <property type="component" value="Unassembled WGS sequence"/>
</dbReference>
<keyword evidence="2" id="KW-1185">Reference proteome</keyword>
<dbReference type="EMBL" id="BSXS01001365">
    <property type="protein sequence ID" value="GME75960.1"/>
    <property type="molecule type" value="Genomic_DNA"/>
</dbReference>
<accession>A0ACB5SXD3</accession>
<evidence type="ECO:0000313" key="2">
    <source>
        <dbReference type="Proteomes" id="UP001165064"/>
    </source>
</evidence>
<organism evidence="1 2">
    <name type="scientific">Ambrosiozyma monospora</name>
    <name type="common">Yeast</name>
    <name type="synonym">Endomycopsis monosporus</name>
    <dbReference type="NCBI Taxonomy" id="43982"/>
    <lineage>
        <taxon>Eukaryota</taxon>
        <taxon>Fungi</taxon>
        <taxon>Dikarya</taxon>
        <taxon>Ascomycota</taxon>
        <taxon>Saccharomycotina</taxon>
        <taxon>Pichiomycetes</taxon>
        <taxon>Pichiales</taxon>
        <taxon>Pichiaceae</taxon>
        <taxon>Ambrosiozyma</taxon>
    </lineage>
</organism>
<evidence type="ECO:0000313" key="1">
    <source>
        <dbReference type="EMBL" id="GME75960.1"/>
    </source>
</evidence>